<proteinExistence type="inferred from homology"/>
<evidence type="ECO:0000256" key="7">
    <source>
        <dbReference type="ARBA" id="ARBA00048326"/>
    </source>
</evidence>
<evidence type="ECO:0000256" key="6">
    <source>
        <dbReference type="ARBA" id="ARBA00022679"/>
    </source>
</evidence>
<dbReference type="SUPFAM" id="SSF53335">
    <property type="entry name" value="S-adenosyl-L-methionine-dependent methyltransferases"/>
    <property type="match status" value="1"/>
</dbReference>
<dbReference type="CDD" id="cd02440">
    <property type="entry name" value="AdoMet_MTases"/>
    <property type="match status" value="1"/>
</dbReference>
<comment type="similarity">
    <text evidence="2 8">Belongs to the methyltransferase superfamily. RsmD family.</text>
</comment>
<accession>A5EXY8</accession>
<dbReference type="NCBIfam" id="TIGR00095">
    <property type="entry name" value="16S rRNA (guanine(966)-N(2))-methyltransferase RsmD"/>
    <property type="match status" value="1"/>
</dbReference>
<name>A5EXY8_DICNV</name>
<dbReference type="RefSeq" id="WP_012031316.1">
    <property type="nucleotide sequence ID" value="NC_009446.1"/>
</dbReference>
<organism evidence="9 10">
    <name type="scientific">Dichelobacter nodosus (strain VCS1703A)</name>
    <dbReference type="NCBI Taxonomy" id="246195"/>
    <lineage>
        <taxon>Bacteria</taxon>
        <taxon>Pseudomonadati</taxon>
        <taxon>Pseudomonadota</taxon>
        <taxon>Gammaproteobacteria</taxon>
        <taxon>Cardiobacteriales</taxon>
        <taxon>Cardiobacteriaceae</taxon>
        <taxon>Dichelobacter</taxon>
    </lineage>
</organism>
<keyword evidence="10" id="KW-1185">Reference proteome</keyword>
<protein>
    <recommendedName>
        <fullName evidence="4 8">Ribosomal RNA small subunit methyltransferase D</fullName>
        <ecNumber evidence="3 8">2.1.1.171</ecNumber>
    </recommendedName>
</protein>
<dbReference type="HOGENOM" id="CLU_075826_2_2_6"/>
<dbReference type="AlphaFoldDB" id="A5EXY8"/>
<evidence type="ECO:0000256" key="5">
    <source>
        <dbReference type="ARBA" id="ARBA00022603"/>
    </source>
</evidence>
<dbReference type="PANTHER" id="PTHR43542">
    <property type="entry name" value="METHYLTRANSFERASE"/>
    <property type="match status" value="1"/>
</dbReference>
<dbReference type="eggNOG" id="COG0742">
    <property type="taxonomic scope" value="Bacteria"/>
</dbReference>
<evidence type="ECO:0000256" key="2">
    <source>
        <dbReference type="ARBA" id="ARBA00005269"/>
    </source>
</evidence>
<sequence>MKKSKPLPQCIHIIAGKHRGRKIAVDDRPELRPSPNRVRETVFNWLQFELAGSYVLDAFAGTGAMGLETLSRGAQSALFCETHAHSVQQLRAILQEWKEPHARVLAGDVLVLEPNVRYDVIFLDPPFSQNIHQKLVHKFAQDAWLKPHGKIYLEANFPLENIELPPQYFWHKHSKAGKVYFGLIAKKDE</sequence>
<dbReference type="EC" id="2.1.1.171" evidence="3 8"/>
<keyword evidence="8" id="KW-0698">rRNA processing</keyword>
<evidence type="ECO:0000256" key="1">
    <source>
        <dbReference type="ARBA" id="ARBA00002649"/>
    </source>
</evidence>
<gene>
    <name evidence="9" type="ordered locus">DNO_1004</name>
</gene>
<evidence type="ECO:0000256" key="4">
    <source>
        <dbReference type="ARBA" id="ARBA00013682"/>
    </source>
</evidence>
<dbReference type="InterPro" id="IPR002052">
    <property type="entry name" value="DNA_methylase_N6_adenine_CS"/>
</dbReference>
<comment type="catalytic activity">
    <reaction evidence="7 8">
        <text>guanosine(966) in 16S rRNA + S-adenosyl-L-methionine = N(2)-methylguanosine(966) in 16S rRNA + S-adenosyl-L-homocysteine + H(+)</text>
        <dbReference type="Rhea" id="RHEA:23548"/>
        <dbReference type="Rhea" id="RHEA-COMP:10211"/>
        <dbReference type="Rhea" id="RHEA-COMP:10212"/>
        <dbReference type="ChEBI" id="CHEBI:15378"/>
        <dbReference type="ChEBI" id="CHEBI:57856"/>
        <dbReference type="ChEBI" id="CHEBI:59789"/>
        <dbReference type="ChEBI" id="CHEBI:74269"/>
        <dbReference type="ChEBI" id="CHEBI:74481"/>
        <dbReference type="EC" id="2.1.1.171"/>
    </reaction>
</comment>
<dbReference type="InterPro" id="IPR029063">
    <property type="entry name" value="SAM-dependent_MTases_sf"/>
</dbReference>
<comment type="function">
    <text evidence="1 8">Specifically methylates the guanine in position 966 of 16S rRNA in the assembled 30S particle.</text>
</comment>
<evidence type="ECO:0000313" key="10">
    <source>
        <dbReference type="Proteomes" id="UP000000248"/>
    </source>
</evidence>
<dbReference type="KEGG" id="dno:DNO_1004"/>
<dbReference type="Pfam" id="PF03602">
    <property type="entry name" value="Cons_hypoth95"/>
    <property type="match status" value="1"/>
</dbReference>
<dbReference type="OrthoDB" id="9803017at2"/>
<dbReference type="Gene3D" id="3.40.50.150">
    <property type="entry name" value="Vaccinia Virus protein VP39"/>
    <property type="match status" value="1"/>
</dbReference>
<dbReference type="GO" id="GO:0003676">
    <property type="term" value="F:nucleic acid binding"/>
    <property type="evidence" value="ECO:0007669"/>
    <property type="project" value="InterPro"/>
</dbReference>
<dbReference type="PANTHER" id="PTHR43542:SF1">
    <property type="entry name" value="METHYLTRANSFERASE"/>
    <property type="match status" value="1"/>
</dbReference>
<keyword evidence="8" id="KW-0949">S-adenosyl-L-methionine</keyword>
<dbReference type="PROSITE" id="PS00092">
    <property type="entry name" value="N6_MTASE"/>
    <property type="match status" value="1"/>
</dbReference>
<reference evidence="9 10" key="1">
    <citation type="journal article" date="2007" name="Nat. Biotechnol.">
        <title>Genome sequence and identification of candidate vaccine antigens from the animal pathogen Dichelobacter nodosus.</title>
        <authorList>
            <person name="Myers G.S."/>
            <person name="Parker D."/>
            <person name="Al-Hasani K."/>
            <person name="Kennan R.M."/>
            <person name="Seemann T."/>
            <person name="Ren Q."/>
            <person name="Badger J.H."/>
            <person name="Selengut J.D."/>
            <person name="Deboy R.T."/>
            <person name="Tettelin H."/>
            <person name="Boyce J.D."/>
            <person name="McCarl V.P."/>
            <person name="Han X."/>
            <person name="Nelson W.C."/>
            <person name="Madupu R."/>
            <person name="Mohamoud Y."/>
            <person name="Holley T."/>
            <person name="Fedorova N."/>
            <person name="Khouri H."/>
            <person name="Bottomley S.P."/>
            <person name="Whittington R.J."/>
            <person name="Adler B."/>
            <person name="Songer J.G."/>
            <person name="Rood J.I."/>
            <person name="Paulsen I.T."/>
        </authorList>
    </citation>
    <scope>NUCLEOTIDE SEQUENCE [LARGE SCALE GENOMIC DNA]</scope>
    <source>
        <strain evidence="9 10">VCS1703A</strain>
    </source>
</reference>
<dbReference type="STRING" id="246195.DNO_1004"/>
<keyword evidence="6 8" id="KW-0808">Transferase</keyword>
<evidence type="ECO:0000313" key="9">
    <source>
        <dbReference type="EMBL" id="ABQ13705.1"/>
    </source>
</evidence>
<evidence type="ECO:0000256" key="8">
    <source>
        <dbReference type="PIRNR" id="PIRNR004553"/>
    </source>
</evidence>
<dbReference type="PIRSF" id="PIRSF004553">
    <property type="entry name" value="CHP00095"/>
    <property type="match status" value="1"/>
</dbReference>
<keyword evidence="5 8" id="KW-0489">Methyltransferase</keyword>
<evidence type="ECO:0000256" key="3">
    <source>
        <dbReference type="ARBA" id="ARBA00012141"/>
    </source>
</evidence>
<dbReference type="GO" id="GO:0052913">
    <property type="term" value="F:16S rRNA (guanine(966)-N(2))-methyltransferase activity"/>
    <property type="evidence" value="ECO:0007669"/>
    <property type="project" value="UniProtKB-EC"/>
</dbReference>
<dbReference type="Proteomes" id="UP000000248">
    <property type="component" value="Chromosome"/>
</dbReference>
<dbReference type="EMBL" id="CP000513">
    <property type="protein sequence ID" value="ABQ13705.1"/>
    <property type="molecule type" value="Genomic_DNA"/>
</dbReference>
<dbReference type="InterPro" id="IPR004398">
    <property type="entry name" value="RNA_MeTrfase_RsmD"/>
</dbReference>